<evidence type="ECO:0000256" key="2">
    <source>
        <dbReference type="ARBA" id="ARBA00022857"/>
    </source>
</evidence>
<evidence type="ECO:0000313" key="5">
    <source>
        <dbReference type="Proteomes" id="UP000339690"/>
    </source>
</evidence>
<keyword evidence="5" id="KW-1185">Reference proteome</keyword>
<dbReference type="Gene3D" id="3.40.50.720">
    <property type="entry name" value="NAD(P)-binding Rossmann-like Domain"/>
    <property type="match status" value="1"/>
</dbReference>
<sequence>MIKYKEDFYMTNSDKTILVLGATGKQGGAVARKLLADGWSVRAVSRRPNQPAAQELQKRGATVVQANMDNQQSLLEAMRGVYGVYSVQPLYLKDSEKEIQQGKTVANVAKQVGVSHFVYGSAGGAERDSGVPHFETKWQVEKYVRAIGLPFTALRPAGFMENFIGFSKAHEQKLMIQGFMDVNTNLQIIAVQDIGAFAAIAFNNPEKYKGKAIEIAGDEVTLSEVAKVFSQVFDTPCEVLESARDQFQKNKMFEWLETDGYQADIPSLRKIHPELLDLSTWVKNSGWDPFV</sequence>
<proteinExistence type="inferred from homology"/>
<evidence type="ECO:0000313" key="4">
    <source>
        <dbReference type="EMBL" id="QGH32785.1"/>
    </source>
</evidence>
<dbReference type="Proteomes" id="UP000339690">
    <property type="component" value="Chromosome"/>
</dbReference>
<accession>A0A5Q2TDU6</accession>
<feature type="domain" description="NmrA-like" evidence="3">
    <location>
        <begin position="14"/>
        <end position="238"/>
    </location>
</feature>
<dbReference type="AlphaFoldDB" id="A0A5Q2TDU6"/>
<evidence type="ECO:0000259" key="3">
    <source>
        <dbReference type="Pfam" id="PF05368"/>
    </source>
</evidence>
<dbReference type="Pfam" id="PF05368">
    <property type="entry name" value="NmrA"/>
    <property type="match status" value="1"/>
</dbReference>
<dbReference type="InterPro" id="IPR008030">
    <property type="entry name" value="NmrA-like"/>
</dbReference>
<dbReference type="Gene3D" id="3.90.25.10">
    <property type="entry name" value="UDP-galactose 4-epimerase, domain 1"/>
    <property type="match status" value="1"/>
</dbReference>
<dbReference type="InterPro" id="IPR051164">
    <property type="entry name" value="NmrA-like_oxidored"/>
</dbReference>
<dbReference type="KEGG" id="grc:GI584_01360"/>
<dbReference type="PANTHER" id="PTHR42748">
    <property type="entry name" value="NITROGEN METABOLITE REPRESSION PROTEIN NMRA FAMILY MEMBER"/>
    <property type="match status" value="1"/>
</dbReference>
<dbReference type="InterPro" id="IPR036291">
    <property type="entry name" value="NAD(P)-bd_dom_sf"/>
</dbReference>
<dbReference type="CDD" id="cd05251">
    <property type="entry name" value="NmrA_like_SDR_a"/>
    <property type="match status" value="1"/>
</dbReference>
<evidence type="ECO:0000256" key="1">
    <source>
        <dbReference type="ARBA" id="ARBA00006328"/>
    </source>
</evidence>
<organism evidence="4 5">
    <name type="scientific">Gracilibacillus salitolerans</name>
    <dbReference type="NCBI Taxonomy" id="2663022"/>
    <lineage>
        <taxon>Bacteria</taxon>
        <taxon>Bacillati</taxon>
        <taxon>Bacillota</taxon>
        <taxon>Bacilli</taxon>
        <taxon>Bacillales</taxon>
        <taxon>Bacillaceae</taxon>
        <taxon>Gracilibacillus</taxon>
    </lineage>
</organism>
<gene>
    <name evidence="4" type="ORF">GI584_01360</name>
</gene>
<name>A0A5Q2TDU6_9BACI</name>
<dbReference type="EMBL" id="CP045915">
    <property type="protein sequence ID" value="QGH32785.1"/>
    <property type="molecule type" value="Genomic_DNA"/>
</dbReference>
<dbReference type="PANTHER" id="PTHR42748:SF7">
    <property type="entry name" value="NMRA LIKE REDOX SENSOR 1-RELATED"/>
    <property type="match status" value="1"/>
</dbReference>
<protein>
    <submittedName>
        <fullName evidence="4">NAD(P)H-binding protein</fullName>
    </submittedName>
</protein>
<keyword evidence="2" id="KW-0521">NADP</keyword>
<comment type="similarity">
    <text evidence="1">Belongs to the NmrA-type oxidoreductase family.</text>
</comment>
<reference evidence="4 5" key="1">
    <citation type="submission" date="2019-11" db="EMBL/GenBank/DDBJ databases">
        <title>Gracilibacillus salitolerans sp. nov., a moderate halophile isolated from a saline soil in northwest China.</title>
        <authorList>
            <person name="Gan L."/>
        </authorList>
    </citation>
    <scope>NUCLEOTIDE SEQUENCE [LARGE SCALE GENOMIC DNA]</scope>
    <source>
        <strain evidence="4 5">SCU50</strain>
    </source>
</reference>
<dbReference type="SUPFAM" id="SSF51735">
    <property type="entry name" value="NAD(P)-binding Rossmann-fold domains"/>
    <property type="match status" value="1"/>
</dbReference>